<evidence type="ECO:0000259" key="7">
    <source>
        <dbReference type="Pfam" id="PF08281"/>
    </source>
</evidence>
<dbReference type="NCBIfam" id="TIGR02937">
    <property type="entry name" value="sigma70-ECF"/>
    <property type="match status" value="1"/>
</dbReference>
<dbReference type="InterPro" id="IPR014284">
    <property type="entry name" value="RNA_pol_sigma-70_dom"/>
</dbReference>
<dbReference type="Gene3D" id="1.10.1740.10">
    <property type="match status" value="1"/>
</dbReference>
<dbReference type="PANTHER" id="PTHR43133:SF58">
    <property type="entry name" value="ECF RNA POLYMERASE SIGMA FACTOR SIGD"/>
    <property type="match status" value="1"/>
</dbReference>
<dbReference type="InterPro" id="IPR007627">
    <property type="entry name" value="RNA_pol_sigma70_r2"/>
</dbReference>
<evidence type="ECO:0000256" key="5">
    <source>
        <dbReference type="ARBA" id="ARBA00023163"/>
    </source>
</evidence>
<dbReference type="InterPro" id="IPR013325">
    <property type="entry name" value="RNA_pol_sigma_r2"/>
</dbReference>
<proteinExistence type="inferred from homology"/>
<keyword evidence="3" id="KW-0731">Sigma factor</keyword>
<gene>
    <name evidence="8" type="ORF">SAMN05421835_103122</name>
</gene>
<dbReference type="InterPro" id="IPR036388">
    <property type="entry name" value="WH-like_DNA-bd_sf"/>
</dbReference>
<protein>
    <submittedName>
        <fullName evidence="8">RNA polymerase sigma-70 factor, ECF subfamily</fullName>
    </submittedName>
</protein>
<dbReference type="OrthoDB" id="160825at2"/>
<dbReference type="PANTHER" id="PTHR43133">
    <property type="entry name" value="RNA POLYMERASE ECF-TYPE SIGMA FACTO"/>
    <property type="match status" value="1"/>
</dbReference>
<reference evidence="8 9" key="1">
    <citation type="submission" date="2016-10" db="EMBL/GenBank/DDBJ databases">
        <authorList>
            <person name="de Groot N.N."/>
        </authorList>
    </citation>
    <scope>NUCLEOTIDE SEQUENCE [LARGE SCALE GENOMIC DNA]</scope>
    <source>
        <strain evidence="8 9">DSM 44468</strain>
    </source>
</reference>
<feature type="domain" description="RNA polymerase sigma factor 70 region 4 type 2" evidence="7">
    <location>
        <begin position="129"/>
        <end position="180"/>
    </location>
</feature>
<dbReference type="Proteomes" id="UP000199025">
    <property type="component" value="Unassembled WGS sequence"/>
</dbReference>
<keyword evidence="2" id="KW-0805">Transcription regulation</keyword>
<dbReference type="Pfam" id="PF08281">
    <property type="entry name" value="Sigma70_r4_2"/>
    <property type="match status" value="1"/>
</dbReference>
<dbReference type="CDD" id="cd06171">
    <property type="entry name" value="Sigma70_r4"/>
    <property type="match status" value="1"/>
</dbReference>
<dbReference type="GO" id="GO:0016987">
    <property type="term" value="F:sigma factor activity"/>
    <property type="evidence" value="ECO:0007669"/>
    <property type="project" value="UniProtKB-KW"/>
</dbReference>
<dbReference type="NCBIfam" id="NF007230">
    <property type="entry name" value="PRK09648.1"/>
    <property type="match status" value="1"/>
</dbReference>
<evidence type="ECO:0000313" key="8">
    <source>
        <dbReference type="EMBL" id="SFJ11580.1"/>
    </source>
</evidence>
<dbReference type="RefSeq" id="WP_091504963.1">
    <property type="nucleotide sequence ID" value="NZ_FORP01000003.1"/>
</dbReference>
<organism evidence="8 9">
    <name type="scientific">Amycolatopsis sacchari</name>
    <dbReference type="NCBI Taxonomy" id="115433"/>
    <lineage>
        <taxon>Bacteria</taxon>
        <taxon>Bacillati</taxon>
        <taxon>Actinomycetota</taxon>
        <taxon>Actinomycetes</taxon>
        <taxon>Pseudonocardiales</taxon>
        <taxon>Pseudonocardiaceae</taxon>
        <taxon>Amycolatopsis</taxon>
    </lineage>
</organism>
<evidence type="ECO:0000256" key="2">
    <source>
        <dbReference type="ARBA" id="ARBA00023015"/>
    </source>
</evidence>
<dbReference type="EMBL" id="FORP01000003">
    <property type="protein sequence ID" value="SFJ11580.1"/>
    <property type="molecule type" value="Genomic_DNA"/>
</dbReference>
<evidence type="ECO:0000313" key="9">
    <source>
        <dbReference type="Proteomes" id="UP000199025"/>
    </source>
</evidence>
<dbReference type="Gene3D" id="1.10.10.10">
    <property type="entry name" value="Winged helix-like DNA-binding domain superfamily/Winged helix DNA-binding domain"/>
    <property type="match status" value="1"/>
</dbReference>
<dbReference type="GO" id="GO:0006352">
    <property type="term" value="P:DNA-templated transcription initiation"/>
    <property type="evidence" value="ECO:0007669"/>
    <property type="project" value="InterPro"/>
</dbReference>
<dbReference type="SUPFAM" id="SSF88659">
    <property type="entry name" value="Sigma3 and sigma4 domains of RNA polymerase sigma factors"/>
    <property type="match status" value="1"/>
</dbReference>
<evidence type="ECO:0000256" key="4">
    <source>
        <dbReference type="ARBA" id="ARBA00023125"/>
    </source>
</evidence>
<sequence length="190" mass="20544">MATVGDGLEESVAAAVEGDPQAVERLLAAIRPLVVRYCRARVGRQERSFASADDVAQEVCLAVLTALPSYRDQGRPFLAFVYGIAQHKVADAHRAAVRNRAEPVAEIPDEIEGDIGPEQHALQGELNERMAQLLRVLPDKQREIVVLRVVVGLSAEETAEAVDSTPGAVRVAQHRALARLRKALASEEVA</sequence>
<dbReference type="InterPro" id="IPR013324">
    <property type="entry name" value="RNA_pol_sigma_r3/r4-like"/>
</dbReference>
<keyword evidence="4" id="KW-0238">DNA-binding</keyword>
<name>A0A1I3NRH9_9PSEU</name>
<keyword evidence="9" id="KW-1185">Reference proteome</keyword>
<keyword evidence="5" id="KW-0804">Transcription</keyword>
<comment type="similarity">
    <text evidence="1">Belongs to the sigma-70 factor family. ECF subfamily.</text>
</comment>
<dbReference type="Pfam" id="PF04542">
    <property type="entry name" value="Sigma70_r2"/>
    <property type="match status" value="1"/>
</dbReference>
<evidence type="ECO:0000256" key="3">
    <source>
        <dbReference type="ARBA" id="ARBA00023082"/>
    </source>
</evidence>
<dbReference type="InterPro" id="IPR039425">
    <property type="entry name" value="RNA_pol_sigma-70-like"/>
</dbReference>
<dbReference type="STRING" id="115433.SAMN05421835_103122"/>
<dbReference type="SUPFAM" id="SSF88946">
    <property type="entry name" value="Sigma2 domain of RNA polymerase sigma factors"/>
    <property type="match status" value="1"/>
</dbReference>
<dbReference type="AlphaFoldDB" id="A0A1I3NRH9"/>
<dbReference type="GO" id="GO:0003677">
    <property type="term" value="F:DNA binding"/>
    <property type="evidence" value="ECO:0007669"/>
    <property type="project" value="UniProtKB-KW"/>
</dbReference>
<evidence type="ECO:0000256" key="1">
    <source>
        <dbReference type="ARBA" id="ARBA00010641"/>
    </source>
</evidence>
<accession>A0A1I3NRH9</accession>
<evidence type="ECO:0000259" key="6">
    <source>
        <dbReference type="Pfam" id="PF04542"/>
    </source>
</evidence>
<dbReference type="InterPro" id="IPR013249">
    <property type="entry name" value="RNA_pol_sigma70_r4_t2"/>
</dbReference>
<feature type="domain" description="RNA polymerase sigma-70 region 2" evidence="6">
    <location>
        <begin position="28"/>
        <end position="97"/>
    </location>
</feature>